<proteinExistence type="predicted"/>
<organism evidence="1 2">
    <name type="scientific">Nitrobacter hamburgensis (strain DSM 10229 / NCIMB 13809 / X14)</name>
    <dbReference type="NCBI Taxonomy" id="323097"/>
    <lineage>
        <taxon>Bacteria</taxon>
        <taxon>Pseudomonadati</taxon>
        <taxon>Pseudomonadota</taxon>
        <taxon>Alphaproteobacteria</taxon>
        <taxon>Hyphomicrobiales</taxon>
        <taxon>Nitrobacteraceae</taxon>
        <taxon>Nitrobacter</taxon>
    </lineage>
</organism>
<dbReference type="KEGG" id="nha:Nham_3834"/>
<accession>Q1QGW0</accession>
<dbReference type="Proteomes" id="UP000001953">
    <property type="component" value="Chromosome"/>
</dbReference>
<reference evidence="1 2" key="1">
    <citation type="submission" date="2006-03" db="EMBL/GenBank/DDBJ databases">
        <title>Complete sequence of chromosome of Nitrobacter hamburgensis X14.</title>
        <authorList>
            <consortium name="US DOE Joint Genome Institute"/>
            <person name="Copeland A."/>
            <person name="Lucas S."/>
            <person name="Lapidus A."/>
            <person name="Barry K."/>
            <person name="Detter J.C."/>
            <person name="Glavina del Rio T."/>
            <person name="Hammon N."/>
            <person name="Israni S."/>
            <person name="Dalin E."/>
            <person name="Tice H."/>
            <person name="Pitluck S."/>
            <person name="Chain P."/>
            <person name="Malfatti S."/>
            <person name="Shin M."/>
            <person name="Vergez L."/>
            <person name="Schmutz J."/>
            <person name="Larimer F."/>
            <person name="Land M."/>
            <person name="Hauser L."/>
            <person name="Kyrpides N."/>
            <person name="Ivanova N."/>
            <person name="Ward B."/>
            <person name="Arp D."/>
            <person name="Klotz M."/>
            <person name="Stein L."/>
            <person name="O'Mullan G."/>
            <person name="Starkenburg S."/>
            <person name="Sayavedra L."/>
            <person name="Poret-Peterson A.T."/>
            <person name="Gentry M.E."/>
            <person name="Bruce D."/>
            <person name="Richardson P."/>
        </authorList>
    </citation>
    <scope>NUCLEOTIDE SEQUENCE [LARGE SCALE GENOMIC DNA]</scope>
    <source>
        <strain evidence="2">DSM 10229 / NCIMB 13809 / X14</strain>
    </source>
</reference>
<keyword evidence="2" id="KW-1185">Reference proteome</keyword>
<dbReference type="AlphaFoldDB" id="Q1QGW0"/>
<evidence type="ECO:0000313" key="1">
    <source>
        <dbReference type="EMBL" id="ABE64537.1"/>
    </source>
</evidence>
<protein>
    <submittedName>
        <fullName evidence="1">Uncharacterized protein</fullName>
    </submittedName>
</protein>
<dbReference type="EMBL" id="CP000319">
    <property type="protein sequence ID" value="ABE64537.1"/>
    <property type="molecule type" value="Genomic_DNA"/>
</dbReference>
<evidence type="ECO:0000313" key="2">
    <source>
        <dbReference type="Proteomes" id="UP000001953"/>
    </source>
</evidence>
<dbReference type="HOGENOM" id="CLU_1883557_0_0_5"/>
<name>Q1QGW0_NITHX</name>
<sequence length="135" mass="15166">MTEESTCIAAAQKLRYYDRQDQSSNVCERAIMTNISSVNARVRFKDAYRASRLCMSMFDKVAEVVEPFCDAAPTAINYNLLLGAVGQSVRSTDPAIDRAVRIARDPLGSDPLLKRRRLRNISLALKRDARRGQDI</sequence>
<gene>
    <name evidence="1" type="ordered locus">Nham_3834</name>
</gene>